<dbReference type="Pfam" id="PF26188">
    <property type="entry name" value="RESC6"/>
    <property type="match status" value="1"/>
</dbReference>
<proteinExistence type="predicted"/>
<dbReference type="InterPro" id="IPR050870">
    <property type="entry name" value="FAST_kinase"/>
</dbReference>
<evidence type="ECO:0000313" key="3">
    <source>
        <dbReference type="Proteomes" id="UP000654075"/>
    </source>
</evidence>
<protein>
    <recommendedName>
        <fullName evidence="1">RNA-editing substrate-binding complex 6 protein domain-containing protein</fullName>
    </recommendedName>
</protein>
<reference evidence="2" key="1">
    <citation type="submission" date="2021-02" db="EMBL/GenBank/DDBJ databases">
        <authorList>
            <person name="Dougan E. K."/>
            <person name="Rhodes N."/>
            <person name="Thang M."/>
            <person name="Chan C."/>
        </authorList>
    </citation>
    <scope>NUCLEOTIDE SEQUENCE</scope>
</reference>
<organism evidence="2 3">
    <name type="scientific">Polarella glacialis</name>
    <name type="common">Dinoflagellate</name>
    <dbReference type="NCBI Taxonomy" id="89957"/>
    <lineage>
        <taxon>Eukaryota</taxon>
        <taxon>Sar</taxon>
        <taxon>Alveolata</taxon>
        <taxon>Dinophyceae</taxon>
        <taxon>Suessiales</taxon>
        <taxon>Suessiaceae</taxon>
        <taxon>Polarella</taxon>
    </lineage>
</organism>
<evidence type="ECO:0000313" key="2">
    <source>
        <dbReference type="EMBL" id="CAE8623875.1"/>
    </source>
</evidence>
<feature type="non-terminal residue" evidence="2">
    <location>
        <position position="1"/>
    </location>
</feature>
<dbReference type="GO" id="GO:0003723">
    <property type="term" value="F:RNA binding"/>
    <property type="evidence" value="ECO:0007669"/>
    <property type="project" value="TreeGrafter"/>
</dbReference>
<evidence type="ECO:0000259" key="1">
    <source>
        <dbReference type="Pfam" id="PF26188"/>
    </source>
</evidence>
<sequence length="1430" mass="158400">DQDLMGVRGLLSHVLRHWDRGTTNTVDLVEEAHNRGRNGVTLLVDLLDFCAWLFPEVDKFAKGSWQLDSTLSVYGGEFDQYDEALTELVFALRNAGIYLEFFVDPPRGSGFVDAASGGFWGDEARRRCSQSVDAAKAVRQWCRGERPDLPQNLAEAGCHAPLWYDQALASLSRCGTRVWHLSSEEQSPLLSLKQRSEWGHVWGIVSDNVDWAVVHAIRLIPLAGFDVEGMVRPRHREEAIEGWPKIGRFSVAYTSSELIAEQLRLGHPPKPEEIEEYKAKGKGGGRGPVGFGEWPFKWWCDAVLVELAMLCGTDATTPLIQKHKLYTQIGLQMGQDPVDSISRWFRDQLYSNKLRWRDVQLEALSPVIRDLAEKDAEFAAALRASRAVYQQDATNLRAAMSDMARNRRSAGEKAVASAAIPHQAGIQRELPEALSLTARSAALSGRVWMDVCFEDIARLGAPLASQLFADVRRLLYLLVDREVVHETSGNHAGVQSNKLELVKGRGSLPTAQVIQRWIWSHRWQLFRAIVEHNTLQAEAAAVASGAAHWLGEGQAPAAPPVEKIVFSAFEDTRTEQPVPDWAHSSFSAMVLEYMASLNQRPEQPHFREHEFDSLIATLALCCDVALPGAPLGKASEQVQHRLGEVKEMLYSLMGTHFHQSSEVRLPPRGAAVASWFQTATRHLLDVARLLGLDGDVGNGAMVFLPEPRELFSGSIFAAMYIAGAHEAWEMTLPEGEASWHWEGLMRQLTDLRNEVLWCGALQRWRTDLLSSLKPKTVAWPSAEQLSVETKKSGANLDELPIDEHRERILKHIETHRVTCIQGDTGCGKSTRVPVFVMEDYFERRKSGEISESEKFMVLCTQPRCVSWAAKEAAAASARRGNLLCRVLATAASTVDATAAKDVPPARSGPHYLSSALHRELGVAGGKGSPSAVFAAFGRYCEMFQPDMADVDACLNALAKCNQDTWQQTSVFADRNEGKQHHLPGLDGSKLLHLLEHLDKALSRALASVQTGGGQDLSRQLASTAWALASLARWQPPLPAEVTALLPGLFARIEDWFEPHNLSLLAWALARAGVGAISLFRNIGNAALERIDQLGPKEFANLTWAFATVKLKHDFLGQVSERILAEGSRQSLLLDFGEQDLSTLTWGFATLRLKDEQLLRAVAVQAEAKIHEFSVPGLVCTVWGFATLKVKPSFLPSAIERFQTGKTSDRLEPRGCSMLLWSMATLRHDEKSELFYLHLADRCILPLAQQFHAQDTSNCLWAFATARVQNQAVFQALAGRALRDIGSFTSQALANVAWACSKMRAADVEIADAATIEALRRPLRTWSPQALVTLCWASAEAKIPPVRLLGPVTDEMRSRPNAFNDVDLATLTLVLQADRGWGPEDEKLRRAALLRLAAEASRRVLPRTKHMLKVLEDRNNGDAKSRGVRKS</sequence>
<dbReference type="InterPro" id="IPR058917">
    <property type="entry name" value="RESC6_dom"/>
</dbReference>
<accession>A0A813GFD1</accession>
<gene>
    <name evidence="2" type="ORF">PGLA1383_LOCUS41084</name>
</gene>
<dbReference type="OrthoDB" id="424018at2759"/>
<dbReference type="EMBL" id="CAJNNV010028259">
    <property type="protein sequence ID" value="CAE8623875.1"/>
    <property type="molecule type" value="Genomic_DNA"/>
</dbReference>
<dbReference type="GO" id="GO:0035770">
    <property type="term" value="C:ribonucleoprotein granule"/>
    <property type="evidence" value="ECO:0007669"/>
    <property type="project" value="TreeGrafter"/>
</dbReference>
<dbReference type="PANTHER" id="PTHR21228:SF40">
    <property type="entry name" value="LD45607P"/>
    <property type="match status" value="1"/>
</dbReference>
<dbReference type="InterPro" id="IPR027417">
    <property type="entry name" value="P-loop_NTPase"/>
</dbReference>
<comment type="caution">
    <text evidence="2">The sequence shown here is derived from an EMBL/GenBank/DDBJ whole genome shotgun (WGS) entry which is preliminary data.</text>
</comment>
<feature type="domain" description="RNA-editing substrate-binding complex 6 protein" evidence="1">
    <location>
        <begin position="1134"/>
        <end position="1312"/>
    </location>
</feature>
<dbReference type="GO" id="GO:0044528">
    <property type="term" value="P:regulation of mitochondrial mRNA stability"/>
    <property type="evidence" value="ECO:0007669"/>
    <property type="project" value="TreeGrafter"/>
</dbReference>
<dbReference type="Proteomes" id="UP000654075">
    <property type="component" value="Unassembled WGS sequence"/>
</dbReference>
<name>A0A813GFD1_POLGL</name>
<keyword evidence="3" id="KW-1185">Reference proteome</keyword>
<dbReference type="SUPFAM" id="SSF52540">
    <property type="entry name" value="P-loop containing nucleoside triphosphate hydrolases"/>
    <property type="match status" value="1"/>
</dbReference>
<dbReference type="PANTHER" id="PTHR21228">
    <property type="entry name" value="FAST LEU-RICH DOMAIN-CONTAINING"/>
    <property type="match status" value="1"/>
</dbReference>
<dbReference type="Gene3D" id="3.40.50.300">
    <property type="entry name" value="P-loop containing nucleotide triphosphate hydrolases"/>
    <property type="match status" value="1"/>
</dbReference>
<dbReference type="GO" id="GO:0005759">
    <property type="term" value="C:mitochondrial matrix"/>
    <property type="evidence" value="ECO:0007669"/>
    <property type="project" value="TreeGrafter"/>
</dbReference>
<dbReference type="GO" id="GO:0000963">
    <property type="term" value="P:mitochondrial RNA processing"/>
    <property type="evidence" value="ECO:0007669"/>
    <property type="project" value="TreeGrafter"/>
</dbReference>